<reference evidence="3 4" key="1">
    <citation type="submission" date="2017-03" db="EMBL/GenBank/DDBJ databases">
        <title>Complete genome sequence of Bacillus thuringiensis L-7601, a novel melanin producing strain.</title>
        <authorList>
            <person name="Cai J."/>
            <person name="Cao Z."/>
            <person name="Tan T."/>
        </authorList>
    </citation>
    <scope>NUCLEOTIDE SEQUENCE [LARGE SCALE GENOMIC DNA]</scope>
    <source>
        <strain evidence="3 4">L-7601</strain>
    </source>
</reference>
<dbReference type="EMBL" id="CP020002">
    <property type="protein sequence ID" value="AQY41667.1"/>
    <property type="molecule type" value="Genomic_DNA"/>
</dbReference>
<feature type="domain" description="DnaB/C C-terminal" evidence="2">
    <location>
        <begin position="31"/>
        <end position="89"/>
    </location>
</feature>
<accession>A0A9W3XLG3</accession>
<dbReference type="RefSeq" id="WP_044797908.1">
    <property type="nucleotide sequence ID" value="NZ_CP050186.1"/>
</dbReference>
<evidence type="ECO:0000313" key="3">
    <source>
        <dbReference type="EMBL" id="AQY41667.1"/>
    </source>
</evidence>
<sequence>MEKQQKLIQQLNSVTPEQLLSELSGGATVPKGDLHIVTDMRDNYRLPNPVINVLIYYVMLRSDMILNPEYVKKIAGHWVRKKVTTVENALSLAKKEDELYKKWIHSKKKEENEPHTINTIDAIKGAIKSGLTDEQLGKYVRNLLAK</sequence>
<evidence type="ECO:0000256" key="1">
    <source>
        <dbReference type="ARBA" id="ARBA00093462"/>
    </source>
</evidence>
<dbReference type="Pfam" id="PF07261">
    <property type="entry name" value="DnaB_2"/>
    <property type="match status" value="1"/>
</dbReference>
<comment type="similarity">
    <text evidence="1">Belongs to the DnaB/DnaD family.</text>
</comment>
<name>A0A9W3XLG3_BACTU</name>
<dbReference type="Proteomes" id="UP000191057">
    <property type="component" value="Chromosome"/>
</dbReference>
<protein>
    <recommendedName>
        <fullName evidence="2">DnaB/C C-terminal domain-containing protein</fullName>
    </recommendedName>
</protein>
<dbReference type="AlphaFoldDB" id="A0A9W3XLG3"/>
<evidence type="ECO:0000313" key="4">
    <source>
        <dbReference type="Proteomes" id="UP000191057"/>
    </source>
</evidence>
<organism evidence="3 4">
    <name type="scientific">Bacillus thuringiensis</name>
    <dbReference type="NCBI Taxonomy" id="1428"/>
    <lineage>
        <taxon>Bacteria</taxon>
        <taxon>Bacillati</taxon>
        <taxon>Bacillota</taxon>
        <taxon>Bacilli</taxon>
        <taxon>Bacillales</taxon>
        <taxon>Bacillaceae</taxon>
        <taxon>Bacillus</taxon>
        <taxon>Bacillus cereus group</taxon>
    </lineage>
</organism>
<dbReference type="InterPro" id="IPR006343">
    <property type="entry name" value="DnaB/C_C"/>
</dbReference>
<gene>
    <name evidence="3" type="ORF">B4918_28620</name>
</gene>
<proteinExistence type="inferred from homology"/>
<evidence type="ECO:0000259" key="2">
    <source>
        <dbReference type="Pfam" id="PF07261"/>
    </source>
</evidence>